<proteinExistence type="predicted"/>
<evidence type="ECO:0000313" key="1">
    <source>
        <dbReference type="EMBL" id="CAD8146586.1"/>
    </source>
</evidence>
<reference evidence="1" key="1">
    <citation type="submission" date="2021-01" db="EMBL/GenBank/DDBJ databases">
        <authorList>
            <consortium name="Genoscope - CEA"/>
            <person name="William W."/>
        </authorList>
    </citation>
    <scope>NUCLEOTIDE SEQUENCE</scope>
</reference>
<accession>A0A8S1T4R5</accession>
<gene>
    <name evidence="1" type="ORF">POCTA_138.1.T0180379</name>
</gene>
<sequence>MDPFYQKVGFCRLWSTYNPLSLTNNQDYLDQWIVMASISIMLEENYLEFWNCFNTIAFTFKIRLSKRFLLTIPLTVKIISLDQIKIHFNTRMNGIYMNFYTCHKQKLELIFEEMIKLCFINNQSCKLF</sequence>
<evidence type="ECO:0000313" key="2">
    <source>
        <dbReference type="Proteomes" id="UP000683925"/>
    </source>
</evidence>
<organism evidence="1 2">
    <name type="scientific">Paramecium octaurelia</name>
    <dbReference type="NCBI Taxonomy" id="43137"/>
    <lineage>
        <taxon>Eukaryota</taxon>
        <taxon>Sar</taxon>
        <taxon>Alveolata</taxon>
        <taxon>Ciliophora</taxon>
        <taxon>Intramacronucleata</taxon>
        <taxon>Oligohymenophorea</taxon>
        <taxon>Peniculida</taxon>
        <taxon>Parameciidae</taxon>
        <taxon>Paramecium</taxon>
    </lineage>
</organism>
<comment type="caution">
    <text evidence="1">The sequence shown here is derived from an EMBL/GenBank/DDBJ whole genome shotgun (WGS) entry which is preliminary data.</text>
</comment>
<dbReference type="Proteomes" id="UP000683925">
    <property type="component" value="Unassembled WGS sequence"/>
</dbReference>
<dbReference type="AlphaFoldDB" id="A0A8S1T4R5"/>
<name>A0A8S1T4R5_PAROT</name>
<protein>
    <submittedName>
        <fullName evidence="1">Uncharacterized protein</fullName>
    </submittedName>
</protein>
<keyword evidence="2" id="KW-1185">Reference proteome</keyword>
<dbReference type="EMBL" id="CAJJDP010000018">
    <property type="protein sequence ID" value="CAD8146586.1"/>
    <property type="molecule type" value="Genomic_DNA"/>
</dbReference>